<dbReference type="SUPFAM" id="SSF51445">
    <property type="entry name" value="(Trans)glycosidases"/>
    <property type="match status" value="1"/>
</dbReference>
<evidence type="ECO:0000256" key="8">
    <source>
        <dbReference type="ARBA" id="ARBA00023295"/>
    </source>
</evidence>
<dbReference type="SMART" id="SM00270">
    <property type="entry name" value="ChtBD1"/>
    <property type="match status" value="1"/>
</dbReference>
<feature type="domain" description="GH18" evidence="14">
    <location>
        <begin position="372"/>
        <end position="685"/>
    </location>
</feature>
<dbReference type="InterPro" id="IPR001223">
    <property type="entry name" value="Glyco_hydro18_cat"/>
</dbReference>
<dbReference type="Gene3D" id="3.20.20.80">
    <property type="entry name" value="Glycosidases"/>
    <property type="match status" value="1"/>
</dbReference>
<evidence type="ECO:0000256" key="11">
    <source>
        <dbReference type="RuleBase" id="RU000489"/>
    </source>
</evidence>
<evidence type="ECO:0000259" key="12">
    <source>
        <dbReference type="PROSITE" id="PS50941"/>
    </source>
</evidence>
<feature type="disulfide bond" evidence="10">
    <location>
        <begin position="315"/>
        <end position="327"/>
    </location>
</feature>
<keyword evidence="3 10" id="KW-0147">Chitin-binding</keyword>
<dbReference type="PROSITE" id="PS51910">
    <property type="entry name" value="GH18_2"/>
    <property type="match status" value="1"/>
</dbReference>
<feature type="domain" description="LysM" evidence="13">
    <location>
        <begin position="228"/>
        <end position="277"/>
    </location>
</feature>
<evidence type="ECO:0000256" key="2">
    <source>
        <dbReference type="ARBA" id="ARBA00012729"/>
    </source>
</evidence>
<comment type="catalytic activity">
    <reaction evidence="1">
        <text>Random endo-hydrolysis of N-acetyl-beta-D-glucosaminide (1-&gt;4)-beta-linkages in chitin and chitodextrins.</text>
        <dbReference type="EC" id="3.2.1.14"/>
    </reaction>
</comment>
<evidence type="ECO:0000256" key="7">
    <source>
        <dbReference type="ARBA" id="ARBA00023277"/>
    </source>
</evidence>
<dbReference type="GO" id="GO:0008061">
    <property type="term" value="F:chitin binding"/>
    <property type="evidence" value="ECO:0007669"/>
    <property type="project" value="UniProtKB-UniRule"/>
</dbReference>
<dbReference type="Pfam" id="PF01476">
    <property type="entry name" value="LysM"/>
    <property type="match status" value="2"/>
</dbReference>
<dbReference type="Gene3D" id="3.30.60.10">
    <property type="entry name" value="Endochitinase-like"/>
    <property type="match status" value="1"/>
</dbReference>
<dbReference type="SUPFAM" id="SSF57016">
    <property type="entry name" value="Plant lectins/antimicrobial peptides"/>
    <property type="match status" value="1"/>
</dbReference>
<feature type="disulfide bond" evidence="10">
    <location>
        <begin position="354"/>
        <end position="358"/>
    </location>
</feature>
<feature type="domain" description="Chitin-binding type-1" evidence="12">
    <location>
        <begin position="290"/>
        <end position="360"/>
    </location>
</feature>
<dbReference type="GeneID" id="81429295"/>
<keyword evidence="5" id="KW-0146">Chitin degradation</keyword>
<dbReference type="InterPro" id="IPR001002">
    <property type="entry name" value="Chitin-bd_1"/>
</dbReference>
<dbReference type="InterPro" id="IPR036861">
    <property type="entry name" value="Endochitinase-like_sf"/>
</dbReference>
<reference evidence="15" key="1">
    <citation type="submission" date="2022-11" db="EMBL/GenBank/DDBJ databases">
        <authorList>
            <person name="Petersen C."/>
        </authorList>
    </citation>
    <scope>NUCLEOTIDE SEQUENCE</scope>
    <source>
        <strain evidence="15">IBT 26290</strain>
    </source>
</reference>
<evidence type="ECO:0000256" key="5">
    <source>
        <dbReference type="ARBA" id="ARBA00023024"/>
    </source>
</evidence>
<evidence type="ECO:0000256" key="3">
    <source>
        <dbReference type="ARBA" id="ARBA00022669"/>
    </source>
</evidence>
<keyword evidence="7" id="KW-0119">Carbohydrate metabolism</keyword>
<evidence type="ECO:0000313" key="16">
    <source>
        <dbReference type="Proteomes" id="UP001149163"/>
    </source>
</evidence>
<dbReference type="AlphaFoldDB" id="A0A9W9LII7"/>
<dbReference type="InterPro" id="IPR036779">
    <property type="entry name" value="LysM_dom_sf"/>
</dbReference>
<dbReference type="PROSITE" id="PS50941">
    <property type="entry name" value="CHIT_BIND_I_2"/>
    <property type="match status" value="1"/>
</dbReference>
<dbReference type="GO" id="GO:0000272">
    <property type="term" value="P:polysaccharide catabolic process"/>
    <property type="evidence" value="ECO:0007669"/>
    <property type="project" value="UniProtKB-KW"/>
</dbReference>
<gene>
    <name evidence="15" type="ORF">N7482_007995</name>
</gene>
<dbReference type="Proteomes" id="UP001149163">
    <property type="component" value="Unassembled WGS sequence"/>
</dbReference>
<dbReference type="InterPro" id="IPR001579">
    <property type="entry name" value="Glyco_hydro_18_chit_AS"/>
</dbReference>
<dbReference type="InterPro" id="IPR011583">
    <property type="entry name" value="Chitinase_II/V-like_cat"/>
</dbReference>
<evidence type="ECO:0000259" key="14">
    <source>
        <dbReference type="PROSITE" id="PS51910"/>
    </source>
</evidence>
<name>A0A9W9LII7_9EURO</name>
<evidence type="ECO:0000259" key="13">
    <source>
        <dbReference type="PROSITE" id="PS51782"/>
    </source>
</evidence>
<dbReference type="CDD" id="cd00035">
    <property type="entry name" value="ChtBD1"/>
    <property type="match status" value="1"/>
</dbReference>
<dbReference type="Pfam" id="PF00704">
    <property type="entry name" value="Glyco_hydro_18"/>
    <property type="match status" value="1"/>
</dbReference>
<dbReference type="PROSITE" id="PS01095">
    <property type="entry name" value="GH18_1"/>
    <property type="match status" value="1"/>
</dbReference>
<dbReference type="InterPro" id="IPR053214">
    <property type="entry name" value="LysM12-like"/>
</dbReference>
<evidence type="ECO:0000256" key="10">
    <source>
        <dbReference type="PROSITE-ProRule" id="PRU00261"/>
    </source>
</evidence>
<dbReference type="OrthoDB" id="73875at2759"/>
<dbReference type="EC" id="3.2.1.14" evidence="2"/>
<evidence type="ECO:0000256" key="9">
    <source>
        <dbReference type="ARBA" id="ARBA00023326"/>
    </source>
</evidence>
<dbReference type="InterPro" id="IPR018392">
    <property type="entry name" value="LysM"/>
</dbReference>
<proteinExistence type="predicted"/>
<dbReference type="PANTHER" id="PTHR47700:SF2">
    <property type="entry name" value="CHITINASE"/>
    <property type="match status" value="1"/>
</dbReference>
<organism evidence="15 16">
    <name type="scientific">Penicillium canariense</name>
    <dbReference type="NCBI Taxonomy" id="189055"/>
    <lineage>
        <taxon>Eukaryota</taxon>
        <taxon>Fungi</taxon>
        <taxon>Dikarya</taxon>
        <taxon>Ascomycota</taxon>
        <taxon>Pezizomycotina</taxon>
        <taxon>Eurotiomycetes</taxon>
        <taxon>Eurotiomycetidae</taxon>
        <taxon>Eurotiales</taxon>
        <taxon>Aspergillaceae</taxon>
        <taxon>Penicillium</taxon>
    </lineage>
</organism>
<evidence type="ECO:0000256" key="1">
    <source>
        <dbReference type="ARBA" id="ARBA00000822"/>
    </source>
</evidence>
<evidence type="ECO:0000256" key="6">
    <source>
        <dbReference type="ARBA" id="ARBA00023026"/>
    </source>
</evidence>
<feature type="domain" description="LysM" evidence="13">
    <location>
        <begin position="164"/>
        <end position="209"/>
    </location>
</feature>
<dbReference type="InterPro" id="IPR017853">
    <property type="entry name" value="GH"/>
</dbReference>
<dbReference type="GO" id="GO:0008843">
    <property type="term" value="F:endochitinase activity"/>
    <property type="evidence" value="ECO:0007669"/>
    <property type="project" value="UniProtKB-EC"/>
</dbReference>
<dbReference type="PANTHER" id="PTHR47700">
    <property type="entry name" value="V CHITINASE, PUTATIVE (AFU_ORTHOLOGUE AFUA_6G13720)-RELATED"/>
    <property type="match status" value="1"/>
</dbReference>
<keyword evidence="9" id="KW-0624">Polysaccharide degradation</keyword>
<evidence type="ECO:0000313" key="15">
    <source>
        <dbReference type="EMBL" id="KAJ5156895.1"/>
    </source>
</evidence>
<feature type="disulfide bond" evidence="10">
    <location>
        <begin position="320"/>
        <end position="334"/>
    </location>
</feature>
<keyword evidence="4 11" id="KW-0378">Hydrolase</keyword>
<protein>
    <recommendedName>
        <fullName evidence="2">chitinase</fullName>
        <ecNumber evidence="2">3.2.1.14</ecNumber>
    </recommendedName>
</protein>
<comment type="caution">
    <text evidence="10">Lacks conserved residue(s) required for the propagation of feature annotation.</text>
</comment>
<dbReference type="Gene3D" id="3.10.350.10">
    <property type="entry name" value="LysM domain"/>
    <property type="match status" value="2"/>
</dbReference>
<dbReference type="GO" id="GO:0006032">
    <property type="term" value="P:chitin catabolic process"/>
    <property type="evidence" value="ECO:0007669"/>
    <property type="project" value="UniProtKB-KW"/>
</dbReference>
<keyword evidence="16" id="KW-1185">Reference proteome</keyword>
<keyword evidence="10" id="KW-1015">Disulfide bond</keyword>
<sequence>MAVDSTSDFAATDDIQTILQAFQTQVVQDSSCNTTSLFGYYNRVAVGLYVGSAIDDARSVPSLFKSLQAHISGDQGSQSMIVERCGNTPNAAYVLGLAIDASGDLATVQKAVSLWNNGTCAGSTGLLSQLDAIPIYETPLGTSVSNSMNKTTTNSYISKRGDCTTESVFVGDGCWSLAQRCGISTADLSTYNNAPNFCNTLQAGQLVCCSAGTLPDVKPKPNADGSCYTYQVTGVDLCSTIAAANGLTATDISNFNDGTTWGWFGCNDLQAGQQICLSVGDPLLPAPVSNSVCGLTVPGTEKLTNGTELADLNPCPLNACCNIWGQCGITAEYCANVTGPTGNPRTAPIGHNGCISNCGTDIISNPYSSGSPYKIGYYESWNFDRNCLNMRIGDIDVTEYSYIHWAFTSIGDDFSVIINDTYNQWDSFKSMLQVNKILSFGGWGFSTDPATYDKLRQAMEPVNAPTFVQNIFDFVEANGLDGVDFDWEYPGAPDIPGIPAGLASDGPNYLSFLKTLRDGFPYTKSISIAAPASYWYLRSFPIKNMTIYTNYVVYMTYDLYGQWDYGNAYINLTETEYALVMITKAGVASTDIVVGVPSYGRSFGMADPACTRLGPTVNSQELILHPLLTRDANDIWAAFMDDDTLASRTSYYKSLNFGSTVDWAVDLIAFDGSGNYNATTEWDEPPMPKLAPCTATFSSIDDLGNTAGTIPDHYTIQYILQTLSDTLTAAMQNYTDLMNGGYNDKFKIFADSVVSNAGPYIADFINQNRTQQTMFATRLVTPLAARSMANQFWADLFTTTGFNESYVSFEQVYDRTGPYGGGCGSDAAANDVCWTQGYDFNFPHPIASYGKADVANPKDTAQKGLDRSGSLPDQVSSILFQMSTDSFVGDGMDIIDAVSMPVLIIVSAVEEMATVETIAANITAEEKKAKEEEIIGGFLAGILFLIPVAGEVLGPIDGLAEMATVLRIAGTAGNTGMAVADIVQDPSNVALDIMNIVLVAGSLADDLEVAKPASLRRTMKETDIAKFGDRVTTGLQSVEKVVGKCFS</sequence>
<dbReference type="PROSITE" id="PS51782">
    <property type="entry name" value="LYSM"/>
    <property type="match status" value="2"/>
</dbReference>
<dbReference type="RefSeq" id="XP_056539884.1">
    <property type="nucleotide sequence ID" value="XM_056690119.1"/>
</dbReference>
<dbReference type="SMART" id="SM00257">
    <property type="entry name" value="LysM"/>
    <property type="match status" value="2"/>
</dbReference>
<keyword evidence="8 11" id="KW-0326">Glycosidase</keyword>
<comment type="caution">
    <text evidence="15">The sequence shown here is derived from an EMBL/GenBank/DDBJ whole genome shotgun (WGS) entry which is preliminary data.</text>
</comment>
<dbReference type="SMART" id="SM00636">
    <property type="entry name" value="Glyco_18"/>
    <property type="match status" value="1"/>
</dbReference>
<accession>A0A9W9LII7</accession>
<dbReference type="EMBL" id="JAPQKN010000006">
    <property type="protein sequence ID" value="KAJ5156895.1"/>
    <property type="molecule type" value="Genomic_DNA"/>
</dbReference>
<keyword evidence="6" id="KW-0843">Virulence</keyword>
<evidence type="ECO:0000256" key="4">
    <source>
        <dbReference type="ARBA" id="ARBA00022801"/>
    </source>
</evidence>
<dbReference type="SUPFAM" id="SSF54106">
    <property type="entry name" value="LysM domain"/>
    <property type="match status" value="1"/>
</dbReference>
<reference evidence="15" key="2">
    <citation type="journal article" date="2023" name="IMA Fungus">
        <title>Comparative genomic study of the Penicillium genus elucidates a diverse pangenome and 15 lateral gene transfer events.</title>
        <authorList>
            <person name="Petersen C."/>
            <person name="Sorensen T."/>
            <person name="Nielsen M.R."/>
            <person name="Sondergaard T.E."/>
            <person name="Sorensen J.L."/>
            <person name="Fitzpatrick D.A."/>
            <person name="Frisvad J.C."/>
            <person name="Nielsen K.L."/>
        </authorList>
    </citation>
    <scope>NUCLEOTIDE SEQUENCE</scope>
    <source>
        <strain evidence="15">IBT 26290</strain>
    </source>
</reference>